<dbReference type="Proteomes" id="UP000663842">
    <property type="component" value="Unassembled WGS sequence"/>
</dbReference>
<name>A0A816ZKG0_9BILA</name>
<gene>
    <name evidence="2" type="ORF">UXM345_LOCUS11582</name>
    <name evidence="1" type="ORF">XDN619_LOCUS33341</name>
</gene>
<reference evidence="1" key="1">
    <citation type="submission" date="2021-02" db="EMBL/GenBank/DDBJ databases">
        <authorList>
            <person name="Nowell W R."/>
        </authorList>
    </citation>
    <scope>NUCLEOTIDE SEQUENCE</scope>
</reference>
<evidence type="ECO:0000313" key="2">
    <source>
        <dbReference type="EMBL" id="CAF3920223.1"/>
    </source>
</evidence>
<dbReference type="Proteomes" id="UP000663887">
    <property type="component" value="Unassembled WGS sequence"/>
</dbReference>
<dbReference type="EMBL" id="CAJNRG010016857">
    <property type="protein sequence ID" value="CAF2211912.1"/>
    <property type="molecule type" value="Genomic_DNA"/>
</dbReference>
<evidence type="ECO:0000313" key="1">
    <source>
        <dbReference type="EMBL" id="CAF2211912.1"/>
    </source>
</evidence>
<accession>A0A816ZKG0</accession>
<comment type="caution">
    <text evidence="1">The sequence shown here is derived from an EMBL/GenBank/DDBJ whole genome shotgun (WGS) entry which is preliminary data.</text>
</comment>
<sequence>MKSNIKKNRINFEKTILQYDADNDDDLCRPTFNDIIKLNDVEISFSDELEDHGYDENIMNEQIENDVNDKISMIPVVNNRSHSNVVILFDNNHYHSNAISSQNTFEIINSKDLTVFERCIIEALATLSNKMTSLEENINKRLTEFKNHVYKRLSRMENNMNLIYER</sequence>
<dbReference type="EMBL" id="CAJOBF010001163">
    <property type="protein sequence ID" value="CAF3920223.1"/>
    <property type="molecule type" value="Genomic_DNA"/>
</dbReference>
<dbReference type="AlphaFoldDB" id="A0A816ZKG0"/>
<proteinExistence type="predicted"/>
<protein>
    <submittedName>
        <fullName evidence="1">Uncharacterized protein</fullName>
    </submittedName>
</protein>
<organism evidence="1 3">
    <name type="scientific">Rotaria magnacalcarata</name>
    <dbReference type="NCBI Taxonomy" id="392030"/>
    <lineage>
        <taxon>Eukaryota</taxon>
        <taxon>Metazoa</taxon>
        <taxon>Spiralia</taxon>
        <taxon>Gnathifera</taxon>
        <taxon>Rotifera</taxon>
        <taxon>Eurotatoria</taxon>
        <taxon>Bdelloidea</taxon>
        <taxon>Philodinida</taxon>
        <taxon>Philodinidae</taxon>
        <taxon>Rotaria</taxon>
    </lineage>
</organism>
<evidence type="ECO:0000313" key="3">
    <source>
        <dbReference type="Proteomes" id="UP000663887"/>
    </source>
</evidence>